<protein>
    <submittedName>
        <fullName evidence="1">Uncharacterized protein</fullName>
    </submittedName>
</protein>
<name>A0ABS8YKW7_9BACL</name>
<organism evidence="1 2">
    <name type="scientific">Paenibacillus profundus</name>
    <dbReference type="NCBI Taxonomy" id="1173085"/>
    <lineage>
        <taxon>Bacteria</taxon>
        <taxon>Bacillati</taxon>
        <taxon>Bacillota</taxon>
        <taxon>Bacilli</taxon>
        <taxon>Bacillales</taxon>
        <taxon>Paenibacillaceae</taxon>
        <taxon>Paenibacillus</taxon>
    </lineage>
</organism>
<sequence>MIITLCRRVFIGSIDKTYPSGWTTQGGSFVISAELIVLAGIEPDCMDINNSYYQQYLKCLVWAGYLEE</sequence>
<gene>
    <name evidence="1" type="ORF">LQV63_23260</name>
</gene>
<dbReference type="EMBL" id="JAJNBZ010000025">
    <property type="protein sequence ID" value="MCE5172202.1"/>
    <property type="molecule type" value="Genomic_DNA"/>
</dbReference>
<comment type="caution">
    <text evidence="1">The sequence shown here is derived from an EMBL/GenBank/DDBJ whole genome shotgun (WGS) entry which is preliminary data.</text>
</comment>
<evidence type="ECO:0000313" key="2">
    <source>
        <dbReference type="Proteomes" id="UP001199916"/>
    </source>
</evidence>
<reference evidence="1 2" key="1">
    <citation type="submission" date="2021-11" db="EMBL/GenBank/DDBJ databases">
        <title>Draft genome sequence of Paenibacillus profundus YoMME, a new Gram-positive bacteria with exoelectrogenic properties.</title>
        <authorList>
            <person name="Hubenova Y."/>
            <person name="Hubenova E."/>
            <person name="Manasiev Y."/>
            <person name="Peykov S."/>
            <person name="Mitov M."/>
        </authorList>
    </citation>
    <scope>NUCLEOTIDE SEQUENCE [LARGE SCALE GENOMIC DNA]</scope>
    <source>
        <strain evidence="1 2">YoMME</strain>
    </source>
</reference>
<evidence type="ECO:0000313" key="1">
    <source>
        <dbReference type="EMBL" id="MCE5172202.1"/>
    </source>
</evidence>
<proteinExistence type="predicted"/>
<accession>A0ABS8YKW7</accession>
<keyword evidence="2" id="KW-1185">Reference proteome</keyword>
<dbReference type="Proteomes" id="UP001199916">
    <property type="component" value="Unassembled WGS sequence"/>
</dbReference>